<evidence type="ECO:0000313" key="3">
    <source>
        <dbReference type="Proteomes" id="UP000030744"/>
    </source>
</evidence>
<keyword evidence="1" id="KW-0378">Hydrolase</keyword>
<reference evidence="2" key="2">
    <citation type="submission" date="2013-10" db="EMBL/GenBank/DDBJ databases">
        <authorList>
            <person name="Aslett M."/>
        </authorList>
    </citation>
    <scope>NUCLEOTIDE SEQUENCE [LARGE SCALE GENOMIC DNA]</scope>
    <source>
        <strain evidence="2">Houghton</strain>
    </source>
</reference>
<sequence>MEAEKENGDEPTPGFVYSFPQPTDFPKLQEMAIKDCSLLLATSSEFRRQLFASAAVPFGAFSPSFDENDVQDWLEAKHPQVGADSRTLLIAHMKADAAVHTLRLPDTQHLQQLRLQNQMMNIPATERVPLMQRAEAYARRNGRATAAVAQLASFSKSCMVAEAADGRAPVLVAVDTGIEFGGQVLFKPKDKEEAACFLKRYSDSDEPIVVTTSFVLVDLVSEFERPPWNPNAPVPAKQQFPHKCKACNRFQRRQPTDDPDPCTCPLTVVHAADILLDPGGPSGYRFDTREMFSVKSNVKFNELNEEVRNRIIEEGEVMYSAGAVLVERGEMAKHLKYISGCPHNVIGVPLKQVESFLSLLIGRMENH</sequence>
<dbReference type="SUPFAM" id="SSF52972">
    <property type="entry name" value="ITPase-like"/>
    <property type="match status" value="3"/>
</dbReference>
<dbReference type="GeneID" id="25375488"/>
<dbReference type="InterPro" id="IPR029001">
    <property type="entry name" value="ITPase-like_fam"/>
</dbReference>
<organism evidence="2 3">
    <name type="scientific">Eimeria mitis</name>
    <dbReference type="NCBI Taxonomy" id="44415"/>
    <lineage>
        <taxon>Eukaryota</taxon>
        <taxon>Sar</taxon>
        <taxon>Alveolata</taxon>
        <taxon>Apicomplexa</taxon>
        <taxon>Conoidasida</taxon>
        <taxon>Coccidia</taxon>
        <taxon>Eucoccidiorida</taxon>
        <taxon>Eimeriorina</taxon>
        <taxon>Eimeriidae</taxon>
        <taxon>Eimeria</taxon>
    </lineage>
</organism>
<dbReference type="RefSeq" id="XP_013357829.1">
    <property type="nucleotide sequence ID" value="XM_013502375.1"/>
</dbReference>
<dbReference type="Proteomes" id="UP000030744">
    <property type="component" value="Unassembled WGS sequence"/>
</dbReference>
<evidence type="ECO:0000256" key="1">
    <source>
        <dbReference type="ARBA" id="ARBA00022801"/>
    </source>
</evidence>
<keyword evidence="3" id="KW-1185">Reference proteome</keyword>
<dbReference type="Gene3D" id="3.90.950.10">
    <property type="match status" value="1"/>
</dbReference>
<protein>
    <submittedName>
        <fullName evidence="2">Maf-like protein, putative</fullName>
    </submittedName>
</protein>
<dbReference type="OrthoDB" id="345507at2759"/>
<dbReference type="PANTHER" id="PTHR43213">
    <property type="entry name" value="BIFUNCTIONAL DTTP/UTP PYROPHOSPHATASE/METHYLTRANSFERASE PROTEIN-RELATED"/>
    <property type="match status" value="1"/>
</dbReference>
<name>U6KG82_9EIME</name>
<dbReference type="Pfam" id="PF02545">
    <property type="entry name" value="Maf"/>
    <property type="match status" value="1"/>
</dbReference>
<dbReference type="PANTHER" id="PTHR43213:SF4">
    <property type="entry name" value="7-METHYL-GTP PYROPHOSPHATASE"/>
    <property type="match status" value="1"/>
</dbReference>
<dbReference type="EMBL" id="HG688053">
    <property type="protein sequence ID" value="CDJ35267.1"/>
    <property type="molecule type" value="Genomic_DNA"/>
</dbReference>
<reference evidence="2" key="1">
    <citation type="submission" date="2013-10" db="EMBL/GenBank/DDBJ databases">
        <title>Genomic analysis of the causative agents of coccidiosis in chickens.</title>
        <authorList>
            <person name="Reid A.J."/>
            <person name="Blake D."/>
            <person name="Billington K."/>
            <person name="Browne H."/>
            <person name="Dunn M."/>
            <person name="Hung S."/>
            <person name="Kawahara F."/>
            <person name="Miranda-Saavedra D."/>
            <person name="Mourier T."/>
            <person name="Nagra H."/>
            <person name="Otto T.D."/>
            <person name="Rawlings N."/>
            <person name="Sanchez A."/>
            <person name="Sanders M."/>
            <person name="Subramaniam C."/>
            <person name="Tay Y."/>
            <person name="Dear P."/>
            <person name="Doerig C."/>
            <person name="Gruber A."/>
            <person name="Parkinson J."/>
            <person name="Shirley M."/>
            <person name="Wan K.L."/>
            <person name="Berriman M."/>
            <person name="Tomley F."/>
            <person name="Pain A."/>
        </authorList>
    </citation>
    <scope>NUCLEOTIDE SEQUENCE [LARGE SCALE GENOMIC DNA]</scope>
    <source>
        <strain evidence="2">Houghton</strain>
    </source>
</reference>
<evidence type="ECO:0000313" key="2">
    <source>
        <dbReference type="EMBL" id="CDJ35267.1"/>
    </source>
</evidence>
<dbReference type="InterPro" id="IPR003697">
    <property type="entry name" value="Maf-like"/>
</dbReference>
<dbReference type="VEuPathDB" id="ToxoDB:EMH_0004580"/>
<gene>
    <name evidence="2" type="ORF">EMH_0004580</name>
</gene>
<accession>U6KG82</accession>
<proteinExistence type="predicted"/>
<dbReference type="GO" id="GO:0047429">
    <property type="term" value="F:nucleoside triphosphate diphosphatase activity"/>
    <property type="evidence" value="ECO:0007669"/>
    <property type="project" value="InterPro"/>
</dbReference>
<dbReference type="AlphaFoldDB" id="U6KG82"/>